<proteinExistence type="predicted"/>
<reference evidence="2" key="2">
    <citation type="submission" date="2020-05" db="UniProtKB">
        <authorList>
            <consortium name="EnsemblMetazoa"/>
        </authorList>
    </citation>
    <scope>IDENTIFICATION</scope>
</reference>
<reference evidence="1 3" key="1">
    <citation type="journal article" date="2014" name="BMC Genomics">
        <title>Genome sequence of Anopheles sinensis provides insight into genetics basis of mosquito competence for malaria parasites.</title>
        <authorList>
            <person name="Zhou D."/>
            <person name="Zhang D."/>
            <person name="Ding G."/>
            <person name="Shi L."/>
            <person name="Hou Q."/>
            <person name="Ye Y."/>
            <person name="Xu Y."/>
            <person name="Zhou H."/>
            <person name="Xiong C."/>
            <person name="Li S."/>
            <person name="Yu J."/>
            <person name="Hong S."/>
            <person name="Yu X."/>
            <person name="Zou P."/>
            <person name="Chen C."/>
            <person name="Chang X."/>
            <person name="Wang W."/>
            <person name="Lv Y."/>
            <person name="Sun Y."/>
            <person name="Ma L."/>
            <person name="Shen B."/>
            <person name="Zhu C."/>
        </authorList>
    </citation>
    <scope>NUCLEOTIDE SEQUENCE [LARGE SCALE GENOMIC DNA]</scope>
</reference>
<sequence>MLITDGPSDTFMDVIKHYNHPHMPVRIFTYLIGTDKSGGKTVYRMACENKVGFFVQIINAEEARKKVVE</sequence>
<dbReference type="EMBL" id="KE525094">
    <property type="protein sequence ID" value="KFB41436.1"/>
    <property type="molecule type" value="Genomic_DNA"/>
</dbReference>
<protein>
    <submittedName>
        <fullName evidence="1">AGAP009598-PA-like protein</fullName>
    </submittedName>
</protein>
<accession>A0A084VTZ2</accession>
<dbReference type="EMBL" id="ATLV01016570">
    <property type="status" value="NOT_ANNOTATED_CDS"/>
    <property type="molecule type" value="Genomic_DNA"/>
</dbReference>
<dbReference type="AlphaFoldDB" id="A0A084VTZ2"/>
<dbReference type="OrthoDB" id="10054666at2759"/>
<dbReference type="Proteomes" id="UP000030765">
    <property type="component" value="Unassembled WGS sequence"/>
</dbReference>
<dbReference type="VEuPathDB" id="VectorBase:ASIC009030"/>
<dbReference type="EnsemblMetazoa" id="ASIC009030-RA">
    <property type="protein sequence ID" value="ASIC009030-PA"/>
    <property type="gene ID" value="ASIC009030"/>
</dbReference>
<evidence type="ECO:0000313" key="1">
    <source>
        <dbReference type="EMBL" id="KFB41436.1"/>
    </source>
</evidence>
<organism evidence="1">
    <name type="scientific">Anopheles sinensis</name>
    <name type="common">Mosquito</name>
    <dbReference type="NCBI Taxonomy" id="74873"/>
    <lineage>
        <taxon>Eukaryota</taxon>
        <taxon>Metazoa</taxon>
        <taxon>Ecdysozoa</taxon>
        <taxon>Arthropoda</taxon>
        <taxon>Hexapoda</taxon>
        <taxon>Insecta</taxon>
        <taxon>Pterygota</taxon>
        <taxon>Neoptera</taxon>
        <taxon>Endopterygota</taxon>
        <taxon>Diptera</taxon>
        <taxon>Nematocera</taxon>
        <taxon>Culicoidea</taxon>
        <taxon>Culicidae</taxon>
        <taxon>Anophelinae</taxon>
        <taxon>Anopheles</taxon>
    </lineage>
</organism>
<evidence type="ECO:0000313" key="3">
    <source>
        <dbReference type="Proteomes" id="UP000030765"/>
    </source>
</evidence>
<dbReference type="STRING" id="74873.A0A084VTZ2"/>
<dbReference type="VEuPathDB" id="VectorBase:ASIS022901"/>
<evidence type="ECO:0000313" key="2">
    <source>
        <dbReference type="EnsemblMetazoa" id="ASIC009030-PA"/>
    </source>
</evidence>
<keyword evidence="3" id="KW-1185">Reference proteome</keyword>
<name>A0A084VTZ2_ANOSI</name>
<gene>
    <name evidence="1" type="ORF">ZHAS_00009030</name>
</gene>